<dbReference type="Pfam" id="PF03088">
    <property type="entry name" value="Str_synth"/>
    <property type="match status" value="1"/>
</dbReference>
<dbReference type="Proteomes" id="UP000199657">
    <property type="component" value="Unassembled WGS sequence"/>
</dbReference>
<dbReference type="EMBL" id="FOEG01000001">
    <property type="protein sequence ID" value="SEO43697.1"/>
    <property type="molecule type" value="Genomic_DNA"/>
</dbReference>
<dbReference type="GO" id="GO:0016787">
    <property type="term" value="F:hydrolase activity"/>
    <property type="evidence" value="ECO:0007669"/>
    <property type="project" value="TreeGrafter"/>
</dbReference>
<dbReference type="AlphaFoldDB" id="A0A1H8PPQ4"/>
<evidence type="ECO:0000313" key="6">
    <source>
        <dbReference type="Proteomes" id="UP000199657"/>
    </source>
</evidence>
<dbReference type="Gene3D" id="2.120.10.30">
    <property type="entry name" value="TolB, C-terminal domain"/>
    <property type="match status" value="1"/>
</dbReference>
<dbReference type="InterPro" id="IPR011042">
    <property type="entry name" value="6-blade_b-propeller_TolB-like"/>
</dbReference>
<dbReference type="InterPro" id="IPR018119">
    <property type="entry name" value="Strictosidine_synth_cons-reg"/>
</dbReference>
<comment type="similarity">
    <text evidence="1">Belongs to the strictosidine synthase family.</text>
</comment>
<dbReference type="PANTHER" id="PTHR10426:SF88">
    <property type="entry name" value="ADIPOCYTE PLASMA MEMBRANE-ASSOCIATED PROTEIN HEMOMUCIN-RELATED"/>
    <property type="match status" value="1"/>
</dbReference>
<dbReference type="PANTHER" id="PTHR10426">
    <property type="entry name" value="STRICTOSIDINE SYNTHASE-RELATED"/>
    <property type="match status" value="1"/>
</dbReference>
<sequence length="356" mass="38358">MKRILLATTVAVLAYLLFWPVPIDPVAWDAPEAPELAGPYATNDRLADVERVGETVGVGPEEVIADDDGYLYTGYEDGRIVRLDADGDNPEVIADTGGRPFGMAFDANDDLIVADGYEGLLRVTLDGDIEVLTTEAGGVPFRFTNNLDIASDGTIYFSDASSKFGPAMKARDDVFEHGGHGRLLAFDPDTGDTTVLLDGLQFANGVALAPDEASVLVAETGRYTIVRYWLEGERAGEDELFYENLPGIPDNLSSNGEDTYWLALFAPRNAALDAMSEYPFLRRVAFRLPEVLQPQPAAHAFVLGLSLDGEVTHNLQDTGDDSFHPVTGAVEADGRLYLGSLEEGAIGVIDVPEPTE</sequence>
<name>A0A1H8PPQ4_9GAMM</name>
<dbReference type="GO" id="GO:0012505">
    <property type="term" value="C:endomembrane system"/>
    <property type="evidence" value="ECO:0007669"/>
    <property type="project" value="TreeGrafter"/>
</dbReference>
<proteinExistence type="inferred from homology"/>
<reference evidence="5 6" key="1">
    <citation type="submission" date="2016-10" db="EMBL/GenBank/DDBJ databases">
        <authorList>
            <person name="de Groot N.N."/>
        </authorList>
    </citation>
    <scope>NUCLEOTIDE SEQUENCE [LARGE SCALE GENOMIC DNA]</scope>
    <source>
        <strain evidence="5 6">CGMCC 1.6291</strain>
    </source>
</reference>
<organism evidence="5 6">
    <name type="scientific">Aquisalimonas asiatica</name>
    <dbReference type="NCBI Taxonomy" id="406100"/>
    <lineage>
        <taxon>Bacteria</taxon>
        <taxon>Pseudomonadati</taxon>
        <taxon>Pseudomonadota</taxon>
        <taxon>Gammaproteobacteria</taxon>
        <taxon>Chromatiales</taxon>
        <taxon>Ectothiorhodospiraceae</taxon>
        <taxon>Aquisalimonas</taxon>
    </lineage>
</organism>
<evidence type="ECO:0000256" key="1">
    <source>
        <dbReference type="ARBA" id="ARBA00009191"/>
    </source>
</evidence>
<keyword evidence="3" id="KW-0325">Glycoprotein</keyword>
<dbReference type="STRING" id="406100.SAMN04488052_10171"/>
<protein>
    <submittedName>
        <fullName evidence="5">Sugar lactone lactonase YvrE</fullName>
    </submittedName>
</protein>
<evidence type="ECO:0000256" key="3">
    <source>
        <dbReference type="ARBA" id="ARBA00023180"/>
    </source>
</evidence>
<evidence type="ECO:0000259" key="4">
    <source>
        <dbReference type="Pfam" id="PF03088"/>
    </source>
</evidence>
<dbReference type="RefSeq" id="WP_091638951.1">
    <property type="nucleotide sequence ID" value="NZ_FOEG01000001.1"/>
</dbReference>
<keyword evidence="6" id="KW-1185">Reference proteome</keyword>
<gene>
    <name evidence="5" type="ORF">SAMN04488052_10171</name>
</gene>
<accession>A0A1H8PPQ4</accession>
<dbReference type="OrthoDB" id="9775406at2"/>
<dbReference type="Pfam" id="PF20067">
    <property type="entry name" value="SSL_N"/>
    <property type="match status" value="1"/>
</dbReference>
<feature type="domain" description="Strictosidine synthase conserved region" evidence="4">
    <location>
        <begin position="145"/>
        <end position="232"/>
    </location>
</feature>
<keyword evidence="2" id="KW-0597">Phosphoprotein</keyword>
<evidence type="ECO:0000256" key="2">
    <source>
        <dbReference type="ARBA" id="ARBA00022553"/>
    </source>
</evidence>
<dbReference type="SUPFAM" id="SSF63829">
    <property type="entry name" value="Calcium-dependent phosphotriesterase"/>
    <property type="match status" value="1"/>
</dbReference>
<evidence type="ECO:0000313" key="5">
    <source>
        <dbReference type="EMBL" id="SEO43697.1"/>
    </source>
</evidence>